<evidence type="ECO:0000256" key="1">
    <source>
        <dbReference type="ARBA" id="ARBA00023015"/>
    </source>
</evidence>
<reference evidence="6 7" key="1">
    <citation type="submission" date="2017-10" db="EMBL/GenBank/DDBJ databases">
        <title>Sequencing the genomes of 1000 actinobacteria strains.</title>
        <authorList>
            <person name="Klenk H.-P."/>
        </authorList>
    </citation>
    <scope>NUCLEOTIDE SEQUENCE [LARGE SCALE GENOMIC DNA]</scope>
    <source>
        <strain evidence="6 7">DSM 21574</strain>
    </source>
</reference>
<evidence type="ECO:0000256" key="2">
    <source>
        <dbReference type="ARBA" id="ARBA00023125"/>
    </source>
</evidence>
<keyword evidence="2 6" id="KW-0238">DNA-binding</keyword>
<sequence>MTTPPGIPPHIIGLARALEVLTSAQRTLGARMSHDLDLPRATIGLLLHLSRAGSTQVGCLAQHLKVDTSVASRHVSALVAAGLVERTVADDDRRGRSVGLTDAGRAKVTQLFARLTTDLSAAFAGWDPADLDTAAAAVIAVADAINRIDAPAAASALPGADGAAGPLPTPDQKDHA</sequence>
<evidence type="ECO:0000256" key="4">
    <source>
        <dbReference type="SAM" id="MobiDB-lite"/>
    </source>
</evidence>
<dbReference type="InterPro" id="IPR036390">
    <property type="entry name" value="WH_DNA-bd_sf"/>
</dbReference>
<dbReference type="AlphaFoldDB" id="A0A2A9EE58"/>
<dbReference type="Gene3D" id="1.10.10.10">
    <property type="entry name" value="Winged helix-like DNA-binding domain superfamily/Winged helix DNA-binding domain"/>
    <property type="match status" value="1"/>
</dbReference>
<organism evidence="6 7">
    <name type="scientific">Flavimobilis soli</name>
    <dbReference type="NCBI Taxonomy" id="442709"/>
    <lineage>
        <taxon>Bacteria</taxon>
        <taxon>Bacillati</taxon>
        <taxon>Actinomycetota</taxon>
        <taxon>Actinomycetes</taxon>
        <taxon>Micrococcales</taxon>
        <taxon>Jonesiaceae</taxon>
        <taxon>Flavimobilis</taxon>
    </lineage>
</organism>
<dbReference type="InterPro" id="IPR000835">
    <property type="entry name" value="HTH_MarR-typ"/>
</dbReference>
<dbReference type="SMART" id="SM00347">
    <property type="entry name" value="HTH_MARR"/>
    <property type="match status" value="1"/>
</dbReference>
<dbReference type="RefSeq" id="WP_098458289.1">
    <property type="nucleotide sequence ID" value="NZ_PDJH01000001.1"/>
</dbReference>
<gene>
    <name evidence="6" type="ORF">ATL41_1962</name>
</gene>
<dbReference type="PROSITE" id="PS01117">
    <property type="entry name" value="HTH_MARR_1"/>
    <property type="match status" value="1"/>
</dbReference>
<dbReference type="GO" id="GO:0003677">
    <property type="term" value="F:DNA binding"/>
    <property type="evidence" value="ECO:0007669"/>
    <property type="project" value="UniProtKB-KW"/>
</dbReference>
<evidence type="ECO:0000313" key="7">
    <source>
        <dbReference type="Proteomes" id="UP000221394"/>
    </source>
</evidence>
<evidence type="ECO:0000256" key="3">
    <source>
        <dbReference type="ARBA" id="ARBA00023163"/>
    </source>
</evidence>
<dbReference type="InterPro" id="IPR039422">
    <property type="entry name" value="MarR/SlyA-like"/>
</dbReference>
<name>A0A2A9EE58_9MICO</name>
<dbReference type="InterPro" id="IPR023187">
    <property type="entry name" value="Tscrpt_reg_MarR-type_CS"/>
</dbReference>
<keyword evidence="7" id="KW-1185">Reference proteome</keyword>
<protein>
    <submittedName>
        <fullName evidence="6">DNA-binding MarR family transcriptional regulator</fullName>
    </submittedName>
</protein>
<keyword evidence="1" id="KW-0805">Transcription regulation</keyword>
<dbReference type="PANTHER" id="PTHR33164:SF57">
    <property type="entry name" value="MARR-FAMILY TRANSCRIPTIONAL REGULATOR"/>
    <property type="match status" value="1"/>
</dbReference>
<dbReference type="PANTHER" id="PTHR33164">
    <property type="entry name" value="TRANSCRIPTIONAL REGULATOR, MARR FAMILY"/>
    <property type="match status" value="1"/>
</dbReference>
<evidence type="ECO:0000313" key="6">
    <source>
        <dbReference type="EMBL" id="PFG37208.1"/>
    </source>
</evidence>
<dbReference type="Pfam" id="PF12802">
    <property type="entry name" value="MarR_2"/>
    <property type="match status" value="1"/>
</dbReference>
<dbReference type="CDD" id="cd00090">
    <property type="entry name" value="HTH_ARSR"/>
    <property type="match status" value="1"/>
</dbReference>
<dbReference type="OrthoDB" id="3778086at2"/>
<dbReference type="GO" id="GO:0006950">
    <property type="term" value="P:response to stress"/>
    <property type="evidence" value="ECO:0007669"/>
    <property type="project" value="TreeGrafter"/>
</dbReference>
<evidence type="ECO:0000259" key="5">
    <source>
        <dbReference type="PROSITE" id="PS50995"/>
    </source>
</evidence>
<dbReference type="Proteomes" id="UP000221394">
    <property type="component" value="Unassembled WGS sequence"/>
</dbReference>
<dbReference type="PROSITE" id="PS50995">
    <property type="entry name" value="HTH_MARR_2"/>
    <property type="match status" value="1"/>
</dbReference>
<keyword evidence="3" id="KW-0804">Transcription</keyword>
<dbReference type="InterPro" id="IPR011991">
    <property type="entry name" value="ArsR-like_HTH"/>
</dbReference>
<dbReference type="GO" id="GO:0003700">
    <property type="term" value="F:DNA-binding transcription factor activity"/>
    <property type="evidence" value="ECO:0007669"/>
    <property type="project" value="InterPro"/>
</dbReference>
<dbReference type="EMBL" id="PDJH01000001">
    <property type="protein sequence ID" value="PFG37208.1"/>
    <property type="molecule type" value="Genomic_DNA"/>
</dbReference>
<accession>A0A2A9EE58</accession>
<feature type="domain" description="HTH marR-type" evidence="5">
    <location>
        <begin position="14"/>
        <end position="143"/>
    </location>
</feature>
<proteinExistence type="predicted"/>
<dbReference type="SUPFAM" id="SSF46785">
    <property type="entry name" value="Winged helix' DNA-binding domain"/>
    <property type="match status" value="1"/>
</dbReference>
<comment type="caution">
    <text evidence="6">The sequence shown here is derived from an EMBL/GenBank/DDBJ whole genome shotgun (WGS) entry which is preliminary data.</text>
</comment>
<dbReference type="InterPro" id="IPR036388">
    <property type="entry name" value="WH-like_DNA-bd_sf"/>
</dbReference>
<feature type="region of interest" description="Disordered" evidence="4">
    <location>
        <begin position="156"/>
        <end position="176"/>
    </location>
</feature>
<feature type="compositionally biased region" description="Low complexity" evidence="4">
    <location>
        <begin position="156"/>
        <end position="166"/>
    </location>
</feature>